<gene>
    <name evidence="2" type="ORF">SHKM778_26700</name>
</gene>
<sequence length="95" mass="9909">MHQPPAQRDAAAAVQEPAVMAGAPVRESDLADLAALPLTAVDGLAPLRSDTRLLTEVLRSRDSMRGGASPPGPSDGPRAGRPRAPGRPPTDRRSR</sequence>
<dbReference type="EMBL" id="AP035768">
    <property type="protein sequence ID" value="BFO16282.1"/>
    <property type="molecule type" value="Genomic_DNA"/>
</dbReference>
<reference evidence="2" key="2">
    <citation type="submission" date="2024-07" db="EMBL/GenBank/DDBJ databases">
        <title>Streptomyces haneummycinica sp. nov., a new antibiotic-producing actinobacterium isolated from marine sediment.</title>
        <authorList>
            <person name="Uemura M."/>
            <person name="Hamada M."/>
            <person name="Hirano S."/>
            <person name="Kobayashi K."/>
            <person name="Ohshiro T."/>
            <person name="Kobayashi T."/>
            <person name="Terahara T."/>
        </authorList>
    </citation>
    <scope>NUCLEOTIDE SEQUENCE</scope>
    <source>
        <strain evidence="2">KM77-8</strain>
    </source>
</reference>
<protein>
    <recommendedName>
        <fullName evidence="3">FXSXX-COOH protein</fullName>
    </recommendedName>
</protein>
<evidence type="ECO:0008006" key="3">
    <source>
        <dbReference type="Google" id="ProtNLM"/>
    </source>
</evidence>
<feature type="region of interest" description="Disordered" evidence="1">
    <location>
        <begin position="57"/>
        <end position="95"/>
    </location>
</feature>
<accession>A0AAT9HFV2</accession>
<organism evidence="2">
    <name type="scientific">Streptomyces haneummycinicus</name>
    <dbReference type="NCBI Taxonomy" id="3074435"/>
    <lineage>
        <taxon>Bacteria</taxon>
        <taxon>Bacillati</taxon>
        <taxon>Actinomycetota</taxon>
        <taxon>Actinomycetes</taxon>
        <taxon>Kitasatosporales</taxon>
        <taxon>Streptomycetaceae</taxon>
        <taxon>Streptomyces</taxon>
    </lineage>
</organism>
<proteinExistence type="predicted"/>
<reference evidence="2" key="1">
    <citation type="submission" date="2024-06" db="EMBL/GenBank/DDBJ databases">
        <authorList>
            <consortium name="consrtm"/>
            <person name="Uemura M."/>
            <person name="Terahara T."/>
        </authorList>
    </citation>
    <scope>NUCLEOTIDE SEQUENCE</scope>
    <source>
        <strain evidence="2">KM77-8</strain>
    </source>
</reference>
<evidence type="ECO:0000256" key="1">
    <source>
        <dbReference type="SAM" id="MobiDB-lite"/>
    </source>
</evidence>
<evidence type="ECO:0000313" key="2">
    <source>
        <dbReference type="EMBL" id="BFO16282.1"/>
    </source>
</evidence>
<name>A0AAT9HFV2_9ACTN</name>
<dbReference type="AlphaFoldDB" id="A0AAT9HFV2"/>